<keyword evidence="2" id="KW-1185">Reference proteome</keyword>
<name>A0A1I2HQ33_9BACT</name>
<dbReference type="STRING" id="54.SAMN02745121_08098"/>
<sequence length="84" mass="8639">MCEGPRSLEPRPGWGAVVRGHVLAVDGVSLLTALSSERRNPLPGRVLARAAGGALGHGFWRGDRPIPAAAALLLLTLARPGSPA</sequence>
<dbReference type="RefSeq" id="WP_211302396.1">
    <property type="nucleotide sequence ID" value="NZ_NETK01000001.1"/>
</dbReference>
<gene>
    <name evidence="1" type="ORF">SAMN02745121_08098</name>
</gene>
<protein>
    <submittedName>
        <fullName evidence="1">Uncharacterized protein</fullName>
    </submittedName>
</protein>
<proteinExistence type="predicted"/>
<organism evidence="1 2">
    <name type="scientific">Nannocystis exedens</name>
    <dbReference type="NCBI Taxonomy" id="54"/>
    <lineage>
        <taxon>Bacteria</taxon>
        <taxon>Pseudomonadati</taxon>
        <taxon>Myxococcota</taxon>
        <taxon>Polyangia</taxon>
        <taxon>Nannocystales</taxon>
        <taxon>Nannocystaceae</taxon>
        <taxon>Nannocystis</taxon>
    </lineage>
</organism>
<dbReference type="AlphaFoldDB" id="A0A1I2HQ33"/>
<evidence type="ECO:0000313" key="1">
    <source>
        <dbReference type="EMBL" id="SFF31440.1"/>
    </source>
</evidence>
<dbReference type="EMBL" id="FOMX01000045">
    <property type="protein sequence ID" value="SFF31440.1"/>
    <property type="molecule type" value="Genomic_DNA"/>
</dbReference>
<evidence type="ECO:0000313" key="2">
    <source>
        <dbReference type="Proteomes" id="UP000199400"/>
    </source>
</evidence>
<accession>A0A1I2HQ33</accession>
<dbReference type="Proteomes" id="UP000199400">
    <property type="component" value="Unassembled WGS sequence"/>
</dbReference>
<reference evidence="2" key="1">
    <citation type="submission" date="2016-10" db="EMBL/GenBank/DDBJ databases">
        <authorList>
            <person name="Varghese N."/>
            <person name="Submissions S."/>
        </authorList>
    </citation>
    <scope>NUCLEOTIDE SEQUENCE [LARGE SCALE GENOMIC DNA]</scope>
    <source>
        <strain evidence="2">ATCC 25963</strain>
    </source>
</reference>